<keyword evidence="1" id="KW-0472">Membrane</keyword>
<evidence type="ECO:0000256" key="1">
    <source>
        <dbReference type="SAM" id="Phobius"/>
    </source>
</evidence>
<keyword evidence="1" id="KW-0812">Transmembrane</keyword>
<dbReference type="RefSeq" id="WP_301731813.1">
    <property type="nucleotide sequence ID" value="NZ_CP137757.1"/>
</dbReference>
<gene>
    <name evidence="2" type="ORF">Q0N40_07310</name>
</gene>
<dbReference type="Proteomes" id="UP001174314">
    <property type="component" value="Chromosome"/>
</dbReference>
<dbReference type="AlphaFoldDB" id="A0AAU0PVB0"/>
<proteinExistence type="predicted"/>
<reference evidence="2 3" key="1">
    <citation type="submission" date="2023-10" db="EMBL/GenBank/DDBJ databases">
        <title>complete genome sequence of Corynebacterium pseudokroppenstedtii P15-C1.</title>
        <authorList>
            <person name="Bruggemann H."/>
            <person name="Poehlein A."/>
        </authorList>
    </citation>
    <scope>NUCLEOTIDE SEQUENCE [LARGE SCALE GENOMIC DNA]</scope>
    <source>
        <strain evidence="2 3">P15_C1</strain>
    </source>
</reference>
<keyword evidence="1" id="KW-1133">Transmembrane helix</keyword>
<accession>A0AAU0PVB0</accession>
<dbReference type="EMBL" id="CP137757">
    <property type="protein sequence ID" value="WPF24349.1"/>
    <property type="molecule type" value="Genomic_DNA"/>
</dbReference>
<evidence type="ECO:0000313" key="2">
    <source>
        <dbReference type="EMBL" id="WPF24349.1"/>
    </source>
</evidence>
<evidence type="ECO:0008006" key="4">
    <source>
        <dbReference type="Google" id="ProtNLM"/>
    </source>
</evidence>
<dbReference type="KEGG" id="cpsk:Q0N40_07310"/>
<protein>
    <recommendedName>
        <fullName evidence="4">Secreted protein</fullName>
    </recommendedName>
</protein>
<sequence length="148" mass="17502">MTWQVLSEWAKEPVSQFLVGFLFLVFGTPAILSEKAAEKFGAFGVLARWWRERKKRAEQEAQDIHSRETADLRREIARVDEARKRDASEFRTELERVSKSESEQHEYIVWITEVFRNLEMWAVDKGLELPPPPFMTFTEWKKKDQPEG</sequence>
<evidence type="ECO:0000313" key="3">
    <source>
        <dbReference type="Proteomes" id="UP001174314"/>
    </source>
</evidence>
<organism evidence="2 3">
    <name type="scientific">Corynebacterium pseudokroppenstedtii</name>
    <dbReference type="NCBI Taxonomy" id="2804917"/>
    <lineage>
        <taxon>Bacteria</taxon>
        <taxon>Bacillati</taxon>
        <taxon>Actinomycetota</taxon>
        <taxon>Actinomycetes</taxon>
        <taxon>Mycobacteriales</taxon>
        <taxon>Corynebacteriaceae</taxon>
        <taxon>Corynebacterium</taxon>
    </lineage>
</organism>
<name>A0AAU0PVB0_9CORY</name>
<keyword evidence="3" id="KW-1185">Reference proteome</keyword>
<feature type="transmembrane region" description="Helical" evidence="1">
    <location>
        <begin position="14"/>
        <end position="32"/>
    </location>
</feature>